<dbReference type="InterPro" id="IPR043519">
    <property type="entry name" value="NT_sf"/>
</dbReference>
<evidence type="ECO:0000256" key="1">
    <source>
        <dbReference type="ARBA" id="ARBA00007265"/>
    </source>
</evidence>
<dbReference type="InterPro" id="IPR002646">
    <property type="entry name" value="PolA_pol_head_dom"/>
</dbReference>
<dbReference type="GO" id="GO:0000166">
    <property type="term" value="F:nucleotide binding"/>
    <property type="evidence" value="ECO:0007669"/>
    <property type="project" value="UniProtKB-KW"/>
</dbReference>
<dbReference type="InterPro" id="IPR032828">
    <property type="entry name" value="PolyA_RNA-bd"/>
</dbReference>
<dbReference type="SUPFAM" id="SSF81301">
    <property type="entry name" value="Nucleotidyltransferase"/>
    <property type="match status" value="1"/>
</dbReference>
<dbReference type="SUPFAM" id="SSF81891">
    <property type="entry name" value="Poly A polymerase C-terminal region-like"/>
    <property type="match status" value="1"/>
</dbReference>
<dbReference type="OrthoDB" id="445712at2759"/>
<feature type="domain" description="tRNA nucleotidyltransferase/poly(A) polymerase RNA and SrmB- binding" evidence="6">
    <location>
        <begin position="249"/>
        <end position="311"/>
    </location>
</feature>
<keyword evidence="4" id="KW-0694">RNA-binding</keyword>
<dbReference type="PANTHER" id="PTHR43051:SF1">
    <property type="entry name" value="POLYNUCLEOTIDE ADENYLYLTRANSFERASE FAMILY PROTEIN"/>
    <property type="match status" value="1"/>
</dbReference>
<accession>A0A6P8E5Z0</accession>
<dbReference type="Pfam" id="PF01743">
    <property type="entry name" value="PolyA_pol"/>
    <property type="match status" value="1"/>
</dbReference>
<organism evidence="7 8">
    <name type="scientific">Punica granatum</name>
    <name type="common">Pomegranate</name>
    <dbReference type="NCBI Taxonomy" id="22663"/>
    <lineage>
        <taxon>Eukaryota</taxon>
        <taxon>Viridiplantae</taxon>
        <taxon>Streptophyta</taxon>
        <taxon>Embryophyta</taxon>
        <taxon>Tracheophyta</taxon>
        <taxon>Spermatophyta</taxon>
        <taxon>Magnoliopsida</taxon>
        <taxon>eudicotyledons</taxon>
        <taxon>Gunneridae</taxon>
        <taxon>Pentapetalae</taxon>
        <taxon>rosids</taxon>
        <taxon>malvids</taxon>
        <taxon>Myrtales</taxon>
        <taxon>Lythraceae</taxon>
        <taxon>Punica</taxon>
    </lineage>
</organism>
<evidence type="ECO:0000313" key="7">
    <source>
        <dbReference type="Proteomes" id="UP000515151"/>
    </source>
</evidence>
<proteinExistence type="inferred from homology"/>
<keyword evidence="3" id="KW-0547">Nucleotide-binding</keyword>
<keyword evidence="7" id="KW-1185">Reference proteome</keyword>
<dbReference type="GO" id="GO:0016779">
    <property type="term" value="F:nucleotidyltransferase activity"/>
    <property type="evidence" value="ECO:0007669"/>
    <property type="project" value="InterPro"/>
</dbReference>
<dbReference type="GO" id="GO:0001680">
    <property type="term" value="P:tRNA 3'-terminal CCA addition"/>
    <property type="evidence" value="ECO:0007669"/>
    <property type="project" value="UniProtKB-ARBA"/>
</dbReference>
<dbReference type="Gene3D" id="3.30.460.10">
    <property type="entry name" value="Beta Polymerase, domain 2"/>
    <property type="match status" value="1"/>
</dbReference>
<evidence type="ECO:0000256" key="2">
    <source>
        <dbReference type="ARBA" id="ARBA00022679"/>
    </source>
</evidence>
<evidence type="ECO:0000256" key="3">
    <source>
        <dbReference type="ARBA" id="ARBA00022741"/>
    </source>
</evidence>
<name>A0A6P8E5Z0_PUNGR</name>
<sequence>MAMSFRNTKHGFLFRLKALLHFPVQRFNHVAAESRSRTPVITEMGSESPQRIGEVDVSKWKKFDSRRFGITRSMIPEYASTVLAILRHEGFDAYLVGGCVRDLLLKRTPKDFDVITTANLQKVKSQFRRAQIVGRRFPICLVWIKGSVVEVSSFKTAEEIAEEAKEIALPPNPSGSSEKDFIRWRDSMRRDFTVNSLFLDPFMHKIYDYSDGLRDLKSLTLRTLIPAQSSFTEDCARILRGLRIAARLGLKLSEDTKDAIRSLSSTIKCLPQDRIMMEINYMLSYGAAEPSLHLLWRFRLLEILLPLQAAYLDQLDGVSSYSSSMLMKLFSNMDKWVSCGEPSKSILWIGLLAFHQALVRRPQDAIVVQAFGSILHFGWKEGVEYARNKANHGVHFVPEILGSSSNYEVAKLADKVSNLAALVNKSVTTLSDSKSLTKSMSAYSLSSCSYLVFVPKKAVNDVQRIFEVLDSRNNEESSCRKSLSKTRSLLGKIILETMSGTDHVGVESIEVERREHGKVAVNKQSDGVALFDSTAAEEHSRPKKLHRDAVADLSMTLRVPTEQGLRKRTALELWGYHGIAEKSRASWRKKSVVLGKEAQKERTAKIQKSIFGNKGNGPVDRIEVVGKAKEPND</sequence>
<dbReference type="PANTHER" id="PTHR43051">
    <property type="entry name" value="POLYNUCLEOTIDE ADENYLYLTRANSFERASE FAMILY PROTEIN"/>
    <property type="match status" value="1"/>
</dbReference>
<dbReference type="InterPro" id="IPR052191">
    <property type="entry name" value="tRNA_ntf/polyA_polymerase_I"/>
</dbReference>
<evidence type="ECO:0000313" key="8">
    <source>
        <dbReference type="RefSeq" id="XP_031401934.1"/>
    </source>
</evidence>
<feature type="domain" description="Poly A polymerase head" evidence="5">
    <location>
        <begin position="93"/>
        <end position="221"/>
    </location>
</feature>
<dbReference type="CDD" id="cd05398">
    <property type="entry name" value="NT_ClassII-CCAase"/>
    <property type="match status" value="1"/>
</dbReference>
<evidence type="ECO:0000259" key="6">
    <source>
        <dbReference type="Pfam" id="PF12627"/>
    </source>
</evidence>
<reference evidence="8" key="2">
    <citation type="submission" date="2025-08" db="UniProtKB">
        <authorList>
            <consortium name="RefSeq"/>
        </authorList>
    </citation>
    <scope>IDENTIFICATION</scope>
    <source>
        <tissue evidence="8">Leaf</tissue>
    </source>
</reference>
<dbReference type="RefSeq" id="XP_031401934.1">
    <property type="nucleotide sequence ID" value="XM_031546074.1"/>
</dbReference>
<evidence type="ECO:0000256" key="4">
    <source>
        <dbReference type="RuleBase" id="RU003953"/>
    </source>
</evidence>
<dbReference type="Gene3D" id="1.10.3090.10">
    <property type="entry name" value="cca-adding enzyme, domain 2"/>
    <property type="match status" value="1"/>
</dbReference>
<dbReference type="Proteomes" id="UP000515151">
    <property type="component" value="Chromosome 6"/>
</dbReference>
<evidence type="ECO:0000259" key="5">
    <source>
        <dbReference type="Pfam" id="PF01743"/>
    </source>
</evidence>
<protein>
    <submittedName>
        <fullName evidence="8">Uncharacterized protein LOC116211619 isoform X1</fullName>
    </submittedName>
</protein>
<dbReference type="Pfam" id="PF12627">
    <property type="entry name" value="PolyA_pol_RNAbd"/>
    <property type="match status" value="1"/>
</dbReference>
<reference evidence="7" key="1">
    <citation type="journal article" date="2020" name="Plant Biotechnol. J.">
        <title>The pomegranate (Punica granatum L.) draft genome dissects genetic divergence between soft- and hard-seeded cultivars.</title>
        <authorList>
            <person name="Luo X."/>
            <person name="Li H."/>
            <person name="Wu Z."/>
            <person name="Yao W."/>
            <person name="Zhao P."/>
            <person name="Cao D."/>
            <person name="Yu H."/>
            <person name="Li K."/>
            <person name="Poudel K."/>
            <person name="Zhao D."/>
            <person name="Zhang F."/>
            <person name="Xia X."/>
            <person name="Chen L."/>
            <person name="Wang Q."/>
            <person name="Jing D."/>
            <person name="Cao S."/>
        </authorList>
    </citation>
    <scope>NUCLEOTIDE SEQUENCE [LARGE SCALE GENOMIC DNA]</scope>
    <source>
        <strain evidence="7">cv. Tunisia</strain>
    </source>
</reference>
<dbReference type="GO" id="GO:0003723">
    <property type="term" value="F:RNA binding"/>
    <property type="evidence" value="ECO:0007669"/>
    <property type="project" value="UniProtKB-KW"/>
</dbReference>
<keyword evidence="2 4" id="KW-0808">Transferase</keyword>
<dbReference type="AlphaFoldDB" id="A0A6P8E5Z0"/>
<gene>
    <name evidence="8" type="primary">LOC116211619</name>
</gene>
<dbReference type="GeneID" id="116211619"/>
<comment type="similarity">
    <text evidence="1 4">Belongs to the tRNA nucleotidyltransferase/poly(A) polymerase family.</text>
</comment>